<gene>
    <name evidence="1" type="ORF">SM436_19195</name>
</gene>
<proteinExistence type="predicted"/>
<reference evidence="1 2" key="1">
    <citation type="submission" date="2023-11" db="EMBL/GenBank/DDBJ databases">
        <title>Actinomadura monticuli sp. nov., isolated from volcanic ash.</title>
        <authorList>
            <person name="Lee S.D."/>
            <person name="Yang H."/>
            <person name="Kim I.S."/>
        </authorList>
    </citation>
    <scope>NUCLEOTIDE SEQUENCE [LARGE SCALE GENOMIC DNA]</scope>
    <source>
        <strain evidence="1 2">DSM 45346</strain>
    </source>
</reference>
<comment type="caution">
    <text evidence="1">The sequence shown here is derived from an EMBL/GenBank/DDBJ whole genome shotgun (WGS) entry which is preliminary data.</text>
</comment>
<evidence type="ECO:0000313" key="2">
    <source>
        <dbReference type="Proteomes" id="UP001569904"/>
    </source>
</evidence>
<dbReference type="RefSeq" id="WP_371942541.1">
    <property type="nucleotide sequence ID" value="NZ_JAXCEH010000012.1"/>
</dbReference>
<keyword evidence="2" id="KW-1185">Reference proteome</keyword>
<evidence type="ECO:0008006" key="3">
    <source>
        <dbReference type="Google" id="ProtNLM"/>
    </source>
</evidence>
<dbReference type="EMBL" id="JAXCEH010000012">
    <property type="protein sequence ID" value="MFA1555819.1"/>
    <property type="molecule type" value="Genomic_DNA"/>
</dbReference>
<organism evidence="1 2">
    <name type="scientific">Actinomadura chokoriensis</name>
    <dbReference type="NCBI Taxonomy" id="454156"/>
    <lineage>
        <taxon>Bacteria</taxon>
        <taxon>Bacillati</taxon>
        <taxon>Actinomycetota</taxon>
        <taxon>Actinomycetes</taxon>
        <taxon>Streptosporangiales</taxon>
        <taxon>Thermomonosporaceae</taxon>
        <taxon>Actinomadura</taxon>
    </lineage>
</organism>
<name>A0ABV4QZ21_9ACTN</name>
<dbReference type="Proteomes" id="UP001569904">
    <property type="component" value="Unassembled WGS sequence"/>
</dbReference>
<evidence type="ECO:0000313" key="1">
    <source>
        <dbReference type="EMBL" id="MFA1555819.1"/>
    </source>
</evidence>
<accession>A0ABV4QZ21</accession>
<sequence>MLINDGDRTRAGYIAGLRMLADLLEAHPDIPHYRHGAISFALDGTTSEAFAMIDRAAAVLASAEIEFERRDDDTARAIEFVLAGLRYEFSRMYDSAWEDYQAQRAQCEETVAVRGRGGRGRRVGRGFWKPASWWRGWRRFRG</sequence>
<protein>
    <recommendedName>
        <fullName evidence="3">DUF4254 domain-containing protein</fullName>
    </recommendedName>
</protein>